<dbReference type="AlphaFoldDB" id="A0A1Q5SPC9"/>
<evidence type="ECO:0000256" key="1">
    <source>
        <dbReference type="SAM" id="MobiDB-lite"/>
    </source>
</evidence>
<accession>A0A1Q5SPC9</accession>
<organism evidence="2 3">
    <name type="scientific">Geobacillus proteiniphilus</name>
    <dbReference type="NCBI Taxonomy" id="860353"/>
    <lineage>
        <taxon>Bacteria</taxon>
        <taxon>Bacillati</taxon>
        <taxon>Bacillota</taxon>
        <taxon>Bacilli</taxon>
        <taxon>Bacillales</taxon>
        <taxon>Anoxybacillaceae</taxon>
        <taxon>Geobacillus</taxon>
    </lineage>
</organism>
<proteinExistence type="predicted"/>
<sequence>MSGEKGRYGQGSFKETKGTRGQKEDERSNEVDFIGRIAV</sequence>
<dbReference type="Proteomes" id="UP000186030">
    <property type="component" value="Unassembled WGS sequence"/>
</dbReference>
<protein>
    <submittedName>
        <fullName evidence="2">Uncharacterized protein</fullName>
    </submittedName>
</protein>
<feature type="region of interest" description="Disordered" evidence="1">
    <location>
        <begin position="1"/>
        <end position="39"/>
    </location>
</feature>
<feature type="compositionally biased region" description="Basic and acidic residues" evidence="1">
    <location>
        <begin position="14"/>
        <end position="30"/>
    </location>
</feature>
<reference evidence="2 3" key="1">
    <citation type="submission" date="2016-11" db="EMBL/GenBank/DDBJ databases">
        <authorList>
            <person name="Kadnikov V."/>
            <person name="Nazina T."/>
        </authorList>
    </citation>
    <scope>NUCLEOTIDE SEQUENCE [LARGE SCALE GENOMIC DNA]</scope>
    <source>
        <strain evidence="2 3">1017</strain>
    </source>
</reference>
<evidence type="ECO:0000313" key="3">
    <source>
        <dbReference type="Proteomes" id="UP000186030"/>
    </source>
</evidence>
<reference evidence="3" key="2">
    <citation type="submission" date="2017-01" db="EMBL/GenBank/DDBJ databases">
        <title>Genome sequencing and annotation of Geobacillus sp. 1017, a Hydrocarbon-Oxidizing Thermophilic Bacterium Isolated from a Heavy Oil Reservoir (China).</title>
        <authorList>
            <person name="Kadnikov V.V."/>
            <person name="Mardanov A.V."/>
            <person name="Poltaraus A.B."/>
            <person name="Sokolova D.S."/>
            <person name="Semenova E.M."/>
            <person name="Ravin N.V."/>
            <person name="Tourova T.P."/>
            <person name="Nazina T.N."/>
        </authorList>
    </citation>
    <scope>NUCLEOTIDE SEQUENCE [LARGE SCALE GENOMIC DNA]</scope>
    <source>
        <strain evidence="3">1017</strain>
    </source>
</reference>
<comment type="caution">
    <text evidence="2">The sequence shown here is derived from an EMBL/GenBank/DDBJ whole genome shotgun (WGS) entry which is preliminary data.</text>
</comment>
<gene>
    <name evidence="2" type="ORF">BRO54_3212</name>
</gene>
<evidence type="ECO:0000313" key="2">
    <source>
        <dbReference type="EMBL" id="OKO89858.1"/>
    </source>
</evidence>
<name>A0A1Q5SPC9_9BACL</name>
<dbReference type="EMBL" id="MQMG01000052">
    <property type="protein sequence ID" value="OKO89858.1"/>
    <property type="molecule type" value="Genomic_DNA"/>
</dbReference>